<feature type="transmembrane region" description="Helical" evidence="10">
    <location>
        <begin position="361"/>
        <end position="381"/>
    </location>
</feature>
<evidence type="ECO:0000256" key="10">
    <source>
        <dbReference type="SAM" id="Phobius"/>
    </source>
</evidence>
<comment type="subcellular location">
    <subcellularLocation>
        <location evidence="3">Vacuole membrane</location>
        <topology evidence="3">Multi-pass membrane protein</topology>
    </subcellularLocation>
</comment>
<dbReference type="AlphaFoldDB" id="A0A024TIN6"/>
<dbReference type="GO" id="GO:0008235">
    <property type="term" value="F:metalloexopeptidase activity"/>
    <property type="evidence" value="ECO:0007669"/>
    <property type="project" value="InterPro"/>
</dbReference>
<evidence type="ECO:0000259" key="11">
    <source>
        <dbReference type="Pfam" id="PF04389"/>
    </source>
</evidence>
<dbReference type="OrthoDB" id="76293at2759"/>
<keyword evidence="6" id="KW-0926">Vacuole</keyword>
<dbReference type="EMBL" id="KI913994">
    <property type="protein sequence ID" value="ETV93227.1"/>
    <property type="molecule type" value="Genomic_DNA"/>
</dbReference>
<feature type="transmembrane region" description="Helical" evidence="10">
    <location>
        <begin position="474"/>
        <end position="494"/>
    </location>
</feature>
<dbReference type="SUPFAM" id="SSF53187">
    <property type="entry name" value="Zn-dependent exopeptidases"/>
    <property type="match status" value="1"/>
</dbReference>
<evidence type="ECO:0000256" key="3">
    <source>
        <dbReference type="ARBA" id="ARBA00004128"/>
    </source>
</evidence>
<dbReference type="STRING" id="157072.A0A024TIN6"/>
<evidence type="ECO:0000313" key="12">
    <source>
        <dbReference type="EMBL" id="ETV93227.1"/>
    </source>
</evidence>
<dbReference type="GO" id="GO:0005774">
    <property type="term" value="C:vacuolar membrane"/>
    <property type="evidence" value="ECO:0007669"/>
    <property type="project" value="UniProtKB-SubCell"/>
</dbReference>
<evidence type="ECO:0000256" key="9">
    <source>
        <dbReference type="ARBA" id="ARBA00031512"/>
    </source>
</evidence>
<dbReference type="RefSeq" id="XP_008878249.1">
    <property type="nucleotide sequence ID" value="XM_008880027.1"/>
</dbReference>
<keyword evidence="7 10" id="KW-1133">Transmembrane helix</keyword>
<dbReference type="eggNOG" id="KOG2194">
    <property type="taxonomic scope" value="Eukaryota"/>
</dbReference>
<feature type="transmembrane region" description="Helical" evidence="10">
    <location>
        <begin position="597"/>
        <end position="618"/>
    </location>
</feature>
<dbReference type="InterPro" id="IPR045175">
    <property type="entry name" value="M28_fam"/>
</dbReference>
<evidence type="ECO:0000256" key="5">
    <source>
        <dbReference type="ARBA" id="ARBA00017435"/>
    </source>
</evidence>
<comment type="similarity">
    <text evidence="4">Belongs to the peptidase M28 family.</text>
</comment>
<organism evidence="12">
    <name type="scientific">Aphanomyces invadans</name>
    <dbReference type="NCBI Taxonomy" id="157072"/>
    <lineage>
        <taxon>Eukaryota</taxon>
        <taxon>Sar</taxon>
        <taxon>Stramenopiles</taxon>
        <taxon>Oomycota</taxon>
        <taxon>Saprolegniomycetes</taxon>
        <taxon>Saprolegniales</taxon>
        <taxon>Verrucalvaceae</taxon>
        <taxon>Aphanomyces</taxon>
    </lineage>
</organism>
<feature type="non-terminal residue" evidence="12">
    <location>
        <position position="1"/>
    </location>
</feature>
<evidence type="ECO:0000256" key="2">
    <source>
        <dbReference type="ARBA" id="ARBA00003273"/>
    </source>
</evidence>
<evidence type="ECO:0000256" key="6">
    <source>
        <dbReference type="ARBA" id="ARBA00022554"/>
    </source>
</evidence>
<keyword evidence="10" id="KW-0472">Membrane</keyword>
<name>A0A024TIN6_9STRA</name>
<proteinExistence type="inferred from homology"/>
<feature type="transmembrane region" description="Helical" evidence="10">
    <location>
        <begin position="625"/>
        <end position="645"/>
    </location>
</feature>
<feature type="transmembrane region" description="Helical" evidence="10">
    <location>
        <begin position="557"/>
        <end position="577"/>
    </location>
</feature>
<accession>A0A024TIN6</accession>
<feature type="domain" description="Peptidase M28" evidence="11">
    <location>
        <begin position="137"/>
        <end position="323"/>
    </location>
</feature>
<feature type="transmembrane region" description="Helical" evidence="10">
    <location>
        <begin position="401"/>
        <end position="427"/>
    </location>
</feature>
<dbReference type="VEuPathDB" id="FungiDB:H310_12823"/>
<feature type="transmembrane region" description="Helical" evidence="10">
    <location>
        <begin position="433"/>
        <end position="453"/>
    </location>
</feature>
<protein>
    <recommendedName>
        <fullName evidence="5">Vacuolar membrane protease</fullName>
    </recommendedName>
    <alternativeName>
        <fullName evidence="9">FXNA-related family protease 1</fullName>
    </alternativeName>
</protein>
<comment type="cofactor">
    <cofactor evidence="1">
        <name>Zn(2+)</name>
        <dbReference type="ChEBI" id="CHEBI:29105"/>
    </cofactor>
</comment>
<gene>
    <name evidence="12" type="ORF">H310_12823</name>
</gene>
<evidence type="ECO:0000256" key="4">
    <source>
        <dbReference type="ARBA" id="ARBA00010918"/>
    </source>
</evidence>
<dbReference type="PANTHER" id="PTHR12147:SF58">
    <property type="entry name" value="VACUOLAR MEMBRANE PROTEASE"/>
    <property type="match status" value="1"/>
</dbReference>
<dbReference type="GO" id="GO:0006508">
    <property type="term" value="P:proteolysis"/>
    <property type="evidence" value="ECO:0007669"/>
    <property type="project" value="InterPro"/>
</dbReference>
<evidence type="ECO:0000256" key="7">
    <source>
        <dbReference type="ARBA" id="ARBA00022989"/>
    </source>
</evidence>
<evidence type="ECO:0000256" key="1">
    <source>
        <dbReference type="ARBA" id="ARBA00001947"/>
    </source>
</evidence>
<sequence length="647" mass="69846">KSRSKGMTRMVLGLSYLVVACAVAAFTHWWRSWMPSVSPPPTSGNVFSGQAAYDVLRTIATTQHPLKSQADLDVYHYLYDQLEDINRTGGLANTTSLSNQLIFETPRSAVRTIQANATPTASRRCSDYEDIVNTTQIVVRVPGALPSSVLLTAHFDSAPLSFGASDDGAGVAVILETLRALVASPAQLDHSLVVFLDNGEEAGLCGSKWFVQSGLADMFKVKVFVNVEGGGAGGRAILFRSTDDQLAALYSQVAPYPHMNSLGGTLIGLLHSDTDYSTYERAAIPGIDIAFYEHRELYHTLEDSTAHISASDIQHCGENVLAITRALLDTNSLDDWVSDGHALYFDLMGRWGFPLPVATRWLVLAIVWLAAFGVVAVHFHAFPLTSQSTMGAFFRCLVSDWLYFATALGVGCVFALLANFPLVGFILVTSSPLLSWTVLPNAVVGLVFGNVVATVLWRRRQGIVQPVLPPTMDWMHLATAGSTFGAFLCTFFPLNVPLLYLFPITTLAYSIVLLLAMAAALAAQVIRRRQSYGLLWKAGTSYTSIPHGRASDTAPPAIPLSVFVSLVATFVGFLAVSLPVAVDNLWMMQSVGGNDPFIMSAVPLVLAPSLFMVLPWLAACDAKDGLVLVLLYLIVWAIATVQYAAST</sequence>
<dbReference type="InterPro" id="IPR007484">
    <property type="entry name" value="Peptidase_M28"/>
</dbReference>
<reference evidence="12" key="1">
    <citation type="submission" date="2013-12" db="EMBL/GenBank/DDBJ databases">
        <title>The Genome Sequence of Aphanomyces invadans NJM9701.</title>
        <authorList>
            <consortium name="The Broad Institute Genomics Platform"/>
            <person name="Russ C."/>
            <person name="Tyler B."/>
            <person name="van West P."/>
            <person name="Dieguez-Uribeondo J."/>
            <person name="Young S.K."/>
            <person name="Zeng Q."/>
            <person name="Gargeya S."/>
            <person name="Fitzgerald M."/>
            <person name="Abouelleil A."/>
            <person name="Alvarado L."/>
            <person name="Chapman S.B."/>
            <person name="Gainer-Dewar J."/>
            <person name="Goldberg J."/>
            <person name="Griggs A."/>
            <person name="Gujja S."/>
            <person name="Hansen M."/>
            <person name="Howarth C."/>
            <person name="Imamovic A."/>
            <person name="Ireland A."/>
            <person name="Larimer J."/>
            <person name="McCowan C."/>
            <person name="Murphy C."/>
            <person name="Pearson M."/>
            <person name="Poon T.W."/>
            <person name="Priest M."/>
            <person name="Roberts A."/>
            <person name="Saif S."/>
            <person name="Shea T."/>
            <person name="Sykes S."/>
            <person name="Wortman J."/>
            <person name="Nusbaum C."/>
            <person name="Birren B."/>
        </authorList>
    </citation>
    <scope>NUCLEOTIDE SEQUENCE [LARGE SCALE GENOMIC DNA]</scope>
    <source>
        <strain evidence="12">NJM9701</strain>
    </source>
</reference>
<keyword evidence="10" id="KW-0812">Transmembrane</keyword>
<dbReference type="Gene3D" id="3.40.630.10">
    <property type="entry name" value="Zn peptidases"/>
    <property type="match status" value="1"/>
</dbReference>
<comment type="function">
    <text evidence="2">May be involved in vacuolar sorting and osmoregulation.</text>
</comment>
<dbReference type="Pfam" id="PF04389">
    <property type="entry name" value="Peptidase_M28"/>
    <property type="match status" value="1"/>
</dbReference>
<dbReference type="GeneID" id="20089873"/>
<feature type="transmembrane region" description="Helical" evidence="10">
    <location>
        <begin position="500"/>
        <end position="523"/>
    </location>
</feature>
<dbReference type="PANTHER" id="PTHR12147">
    <property type="entry name" value="METALLOPEPTIDASE M28 FAMILY MEMBER"/>
    <property type="match status" value="1"/>
</dbReference>
<evidence type="ECO:0000256" key="8">
    <source>
        <dbReference type="ARBA" id="ARBA00023180"/>
    </source>
</evidence>
<keyword evidence="8" id="KW-0325">Glycoprotein</keyword>